<feature type="region of interest" description="Disordered" evidence="1">
    <location>
        <begin position="114"/>
        <end position="134"/>
    </location>
</feature>
<dbReference type="Proteomes" id="UP001163828">
    <property type="component" value="Unassembled WGS sequence"/>
</dbReference>
<evidence type="ECO:0000256" key="1">
    <source>
        <dbReference type="SAM" id="MobiDB-lite"/>
    </source>
</evidence>
<feature type="signal peptide" evidence="2">
    <location>
        <begin position="1"/>
        <end position="33"/>
    </location>
</feature>
<keyword evidence="2" id="KW-0732">Signal</keyword>
<dbReference type="EMBL" id="MU790668">
    <property type="protein sequence ID" value="KAJ3995128.1"/>
    <property type="molecule type" value="Genomic_DNA"/>
</dbReference>
<sequence length="188" mass="20161">MPLSKLSGTCHLSAVIKLLLGAVQLILSGGKAGRQPGVDEKVTNGPRWCPVAQEGPDNEVIPLFLQSSILQGGCGTTVILVIQWPPRAKKPAQKRGKFARWWWYEIKKPPTRSVLNLQSPKSDTSMSENRSGDNASELIAETDHLAEILVSINNSNASIATTFYNLDINNETDAGGDCGSSGDLTGDC</sequence>
<keyword evidence="4" id="KW-1185">Reference proteome</keyword>
<organism evidence="3 4">
    <name type="scientific">Lentinula boryana</name>
    <dbReference type="NCBI Taxonomy" id="40481"/>
    <lineage>
        <taxon>Eukaryota</taxon>
        <taxon>Fungi</taxon>
        <taxon>Dikarya</taxon>
        <taxon>Basidiomycota</taxon>
        <taxon>Agaricomycotina</taxon>
        <taxon>Agaricomycetes</taxon>
        <taxon>Agaricomycetidae</taxon>
        <taxon>Agaricales</taxon>
        <taxon>Marasmiineae</taxon>
        <taxon>Omphalotaceae</taxon>
        <taxon>Lentinula</taxon>
    </lineage>
</organism>
<name>A0ABQ8Q9K7_9AGAR</name>
<protein>
    <submittedName>
        <fullName evidence="3">Uncharacterized protein</fullName>
    </submittedName>
</protein>
<evidence type="ECO:0000256" key="2">
    <source>
        <dbReference type="SAM" id="SignalP"/>
    </source>
</evidence>
<gene>
    <name evidence="3" type="ORF">F5050DRAFT_1713160</name>
</gene>
<proteinExistence type="predicted"/>
<comment type="caution">
    <text evidence="3">The sequence shown here is derived from an EMBL/GenBank/DDBJ whole genome shotgun (WGS) entry which is preliminary data.</text>
</comment>
<accession>A0ABQ8Q9K7</accession>
<reference evidence="3" key="1">
    <citation type="submission" date="2022-08" db="EMBL/GenBank/DDBJ databases">
        <authorList>
            <consortium name="DOE Joint Genome Institute"/>
            <person name="Min B."/>
            <person name="Riley R."/>
            <person name="Sierra-Patev S."/>
            <person name="Naranjo-Ortiz M."/>
            <person name="Looney B."/>
            <person name="Konkel Z."/>
            <person name="Slot J.C."/>
            <person name="Sakamoto Y."/>
            <person name="Steenwyk J.L."/>
            <person name="Rokas A."/>
            <person name="Carro J."/>
            <person name="Camarero S."/>
            <person name="Ferreira P."/>
            <person name="Molpeceres G."/>
            <person name="Ruiz-Duenas F.J."/>
            <person name="Serrano A."/>
            <person name="Henrissat B."/>
            <person name="Drula E."/>
            <person name="Hughes K.W."/>
            <person name="Mata J.L."/>
            <person name="Ishikawa N.K."/>
            <person name="Vargas-Isla R."/>
            <person name="Ushijima S."/>
            <person name="Smith C.A."/>
            <person name="Ahrendt S."/>
            <person name="Andreopoulos W."/>
            <person name="He G."/>
            <person name="Labutti K."/>
            <person name="Lipzen A."/>
            <person name="Ng V."/>
            <person name="Sandor L."/>
            <person name="Barry K."/>
            <person name="Martinez A.T."/>
            <person name="Xiao Y."/>
            <person name="Gibbons J.G."/>
            <person name="Terashima K."/>
            <person name="Hibbett D.S."/>
            <person name="Grigoriev I.V."/>
        </authorList>
    </citation>
    <scope>NUCLEOTIDE SEQUENCE</scope>
    <source>
        <strain evidence="3">TFB10827</strain>
    </source>
</reference>
<evidence type="ECO:0000313" key="3">
    <source>
        <dbReference type="EMBL" id="KAJ3995128.1"/>
    </source>
</evidence>
<feature type="chain" id="PRO_5046854059" evidence="2">
    <location>
        <begin position="34"/>
        <end position="188"/>
    </location>
</feature>
<evidence type="ECO:0000313" key="4">
    <source>
        <dbReference type="Proteomes" id="UP001163828"/>
    </source>
</evidence>